<dbReference type="SUPFAM" id="SSF54364">
    <property type="entry name" value="Translation initiation factor IF3, N-terminal domain"/>
    <property type="match status" value="1"/>
</dbReference>
<dbReference type="Proteomes" id="UP000000457">
    <property type="component" value="Segment"/>
</dbReference>
<sequence length="168" mass="18856">MKSVIANEKITAKNVRVVEEGSSQVMAIAAALNLAYSKEMDLIQVSDQDIPVVKIMDLNKYLYEQKQAEKSNKKKQRETAIQVKEVQIAYNTQDNDLGTKAKSAQKFISEGKHVRIVMKMQGRAHSNPSVIQTNIQKMNEFVARLNETDFVQNIAVQGNNITCTVKAK</sequence>
<dbReference type="InterPro" id="IPR019815">
    <property type="entry name" value="Translation_initiation_fac_3_C"/>
</dbReference>
<dbReference type="Pfam" id="PF00707">
    <property type="entry name" value="IF3_C"/>
    <property type="match status" value="1"/>
</dbReference>
<proteinExistence type="inferred from homology"/>
<dbReference type="Gene3D" id="3.30.110.10">
    <property type="entry name" value="Translation initiation factor 3 (IF-3), C-terminal domain"/>
    <property type="match status" value="1"/>
</dbReference>
<accession>K4F6Y6</accession>
<protein>
    <submittedName>
        <fullName evidence="6">Translation initiation factor IF-3</fullName>
    </submittedName>
</protein>
<dbReference type="EMBL" id="JN882285">
    <property type="protein sequence ID" value="AFC21763.1"/>
    <property type="molecule type" value="Genomic_DNA"/>
</dbReference>
<dbReference type="InterPro" id="IPR019814">
    <property type="entry name" value="Translation_initiation_fac_3_N"/>
</dbReference>
<evidence type="ECO:0000256" key="1">
    <source>
        <dbReference type="ARBA" id="ARBA00005439"/>
    </source>
</evidence>
<feature type="domain" description="Translation initiation factor 3 C-terminal" evidence="4">
    <location>
        <begin position="81"/>
        <end position="166"/>
    </location>
</feature>
<feature type="domain" description="Translation initiation factor 3 N-terminal" evidence="5">
    <location>
        <begin position="7"/>
        <end position="71"/>
    </location>
</feature>
<dbReference type="OrthoDB" id="16511at10239"/>
<organism evidence="6 7">
    <name type="scientific">Cronobacter phage vB_CsaM_GAP32</name>
    <dbReference type="NCBI Taxonomy" id="1141136"/>
    <lineage>
        <taxon>Viruses</taxon>
        <taxon>Duplodnaviria</taxon>
        <taxon>Heunggongvirae</taxon>
        <taxon>Uroviricota</taxon>
        <taxon>Caudoviricetes</taxon>
        <taxon>Mimasvirus</taxon>
        <taxon>Mimasvirus GAP32</taxon>
    </lineage>
</organism>
<dbReference type="InterPro" id="IPR036787">
    <property type="entry name" value="T_IF-3_N_sf"/>
</dbReference>
<gene>
    <name evidence="6" type="ORF">GAP32_313</name>
</gene>
<evidence type="ECO:0000259" key="5">
    <source>
        <dbReference type="Pfam" id="PF05198"/>
    </source>
</evidence>
<dbReference type="InterPro" id="IPR001288">
    <property type="entry name" value="Translation_initiation_fac_3"/>
</dbReference>
<evidence type="ECO:0000259" key="4">
    <source>
        <dbReference type="Pfam" id="PF00707"/>
    </source>
</evidence>
<dbReference type="Gene3D" id="3.10.20.80">
    <property type="entry name" value="Translation initiation factor 3 (IF-3), N-terminal domain"/>
    <property type="match status" value="1"/>
</dbReference>
<evidence type="ECO:0000256" key="3">
    <source>
        <dbReference type="ARBA" id="ARBA00022917"/>
    </source>
</evidence>
<dbReference type="PANTHER" id="PTHR10938:SF0">
    <property type="entry name" value="TRANSLATION INITIATION FACTOR IF-3, MITOCHONDRIAL"/>
    <property type="match status" value="1"/>
</dbReference>
<name>K4F6Y6_9CAUD</name>
<dbReference type="NCBIfam" id="TIGR00168">
    <property type="entry name" value="infC"/>
    <property type="match status" value="1"/>
</dbReference>
<comment type="similarity">
    <text evidence="1">Belongs to the IF-3 family.</text>
</comment>
<keyword evidence="3" id="KW-0648">Protein biosynthesis</keyword>
<evidence type="ECO:0000256" key="2">
    <source>
        <dbReference type="ARBA" id="ARBA00022540"/>
    </source>
</evidence>
<keyword evidence="2 6" id="KW-0396">Initiation factor</keyword>
<dbReference type="GO" id="GO:0032790">
    <property type="term" value="P:ribosome disassembly"/>
    <property type="evidence" value="ECO:0007669"/>
    <property type="project" value="TreeGrafter"/>
</dbReference>
<dbReference type="SUPFAM" id="SSF55200">
    <property type="entry name" value="Translation initiation factor IF3, C-terminal domain"/>
    <property type="match status" value="1"/>
</dbReference>
<evidence type="ECO:0000313" key="7">
    <source>
        <dbReference type="Proteomes" id="UP000000457"/>
    </source>
</evidence>
<reference evidence="6 7" key="1">
    <citation type="journal article" date="2014" name="Virology">
        <title>Supersize me: Cronobacter sakazakii phage GAP32.</title>
        <authorList>
            <person name="Abbasifar R."/>
            <person name="Griffiths M.W."/>
            <person name="Sabour P.M."/>
            <person name="Ackermann H.-W."/>
            <person name="Vandersteegen K."/>
            <person name="Lavigne R."/>
            <person name="Noben J.-P."/>
            <person name="Villa A.A."/>
            <person name="Abbasifar A."/>
            <person name="Nash J.H.E."/>
            <person name="Kropinski A.M."/>
        </authorList>
    </citation>
    <scope>NUCLEOTIDE SEQUENCE [LARGE SCALE GENOMIC DNA]</scope>
    <source>
        <strain evidence="6">GAP-32</strain>
    </source>
</reference>
<dbReference type="PANTHER" id="PTHR10938">
    <property type="entry name" value="TRANSLATION INITIATION FACTOR IF-3"/>
    <property type="match status" value="1"/>
</dbReference>
<evidence type="ECO:0000313" key="6">
    <source>
        <dbReference type="EMBL" id="AFC21763.1"/>
    </source>
</evidence>
<dbReference type="GO" id="GO:0043022">
    <property type="term" value="F:ribosome binding"/>
    <property type="evidence" value="ECO:0007669"/>
    <property type="project" value="TreeGrafter"/>
</dbReference>
<dbReference type="Pfam" id="PF05198">
    <property type="entry name" value="IF3_N"/>
    <property type="match status" value="1"/>
</dbReference>
<dbReference type="InterPro" id="IPR036788">
    <property type="entry name" value="T_IF-3_C_sf"/>
</dbReference>
<dbReference type="RefSeq" id="YP_006987418.1">
    <property type="nucleotide sequence ID" value="NC_019401.1"/>
</dbReference>
<dbReference type="KEGG" id="vg:13994053"/>
<keyword evidence="7" id="KW-1185">Reference proteome</keyword>
<dbReference type="GeneID" id="13994053"/>